<dbReference type="NCBIfam" id="TIGR01891">
    <property type="entry name" value="amidohydrolases"/>
    <property type="match status" value="1"/>
</dbReference>
<evidence type="ECO:0000256" key="1">
    <source>
        <dbReference type="ARBA" id="ARBA00022801"/>
    </source>
</evidence>
<dbReference type="Pfam" id="PF07687">
    <property type="entry name" value="M20_dimer"/>
    <property type="match status" value="1"/>
</dbReference>
<dbReference type="PIRSF" id="PIRSF005962">
    <property type="entry name" value="Pept_M20D_amidohydro"/>
    <property type="match status" value="1"/>
</dbReference>
<feature type="binding site" evidence="2">
    <location>
        <position position="366"/>
    </location>
    <ligand>
        <name>Mn(2+)</name>
        <dbReference type="ChEBI" id="CHEBI:29035"/>
        <label>2</label>
    </ligand>
</feature>
<keyword evidence="5" id="KW-1185">Reference proteome</keyword>
<dbReference type="InterPro" id="IPR036264">
    <property type="entry name" value="Bact_exopeptidase_dim_dom"/>
</dbReference>
<evidence type="ECO:0000256" key="2">
    <source>
        <dbReference type="PIRSR" id="PIRSR005962-1"/>
    </source>
</evidence>
<dbReference type="Gene3D" id="3.30.70.360">
    <property type="match status" value="1"/>
</dbReference>
<feature type="binding site" evidence="2">
    <location>
        <position position="171"/>
    </location>
    <ligand>
        <name>Mn(2+)</name>
        <dbReference type="ChEBI" id="CHEBI:29035"/>
        <label>2</label>
    </ligand>
</feature>
<feature type="binding site" evidence="2">
    <location>
        <position position="147"/>
    </location>
    <ligand>
        <name>Mn(2+)</name>
        <dbReference type="ChEBI" id="CHEBI:29035"/>
        <label>2</label>
    </ligand>
</feature>
<organism evidence="4 5">
    <name type="scientific">Bifidobacterium margollesii</name>
    <dbReference type="NCBI Taxonomy" id="2020964"/>
    <lineage>
        <taxon>Bacteria</taxon>
        <taxon>Bacillati</taxon>
        <taxon>Actinomycetota</taxon>
        <taxon>Actinomycetes</taxon>
        <taxon>Bifidobacteriales</taxon>
        <taxon>Bifidobacteriaceae</taxon>
        <taxon>Bifidobacterium</taxon>
    </lineage>
</organism>
<accession>A0A2N5JAB9</accession>
<feature type="binding site" evidence="2">
    <location>
        <position position="111"/>
    </location>
    <ligand>
        <name>Mn(2+)</name>
        <dbReference type="ChEBI" id="CHEBI:29035"/>
        <label>2</label>
    </ligand>
</feature>
<feature type="binding site" evidence="2">
    <location>
        <position position="113"/>
    </location>
    <ligand>
        <name>Mn(2+)</name>
        <dbReference type="ChEBI" id="CHEBI:29035"/>
        <label>2</label>
    </ligand>
</feature>
<comment type="caution">
    <text evidence="4">The sequence shown here is derived from an EMBL/GenBank/DDBJ whole genome shotgun (WGS) entry which is preliminary data.</text>
</comment>
<keyword evidence="2" id="KW-0479">Metal-binding</keyword>
<dbReference type="InterPro" id="IPR017439">
    <property type="entry name" value="Amidohydrolase"/>
</dbReference>
<sequence length="393" mass="41970">MTIDERTLAEVLEARHWMHRHPELALHETQTTRFIADRLRAWGIDVIDTSSGPLPGARSTAPLRTGVLAEIKGQAGPGPVLALRADIDGLSIEENPGAPYASVNPGVMHACGHDLHSASLLGAARELSARRDEFHGTVRLLFQPAEEAELGAQKVLAAGWLQGVERIVGYHNHPGLPVGTVGISPKPIMSGNYRFDVTLHGCGAHGSKPDEAADPISAFAAIVSQLQTIVSRSVPALQPAVVSVTQVKSGTAWNAIPADLEFHGTARAFDAATARLIHERLLEIIDGTARVFGVKADIDWSVRAQPIDNDRELALLLASDASSYANVVDPEQSMGADDFADYQHAGIPGVFSFIGSNGAEDASGWHTPNFPGLDEILPYAIEYYLHAVRVVLG</sequence>
<dbReference type="OrthoDB" id="9777385at2"/>
<dbReference type="Pfam" id="PF01546">
    <property type="entry name" value="Peptidase_M20"/>
    <property type="match status" value="1"/>
</dbReference>
<keyword evidence="1" id="KW-0378">Hydrolase</keyword>
<dbReference type="FunFam" id="3.30.70.360:FF:000001">
    <property type="entry name" value="N-acetyldiaminopimelate deacetylase"/>
    <property type="match status" value="1"/>
</dbReference>
<dbReference type="InterPro" id="IPR002933">
    <property type="entry name" value="Peptidase_M20"/>
</dbReference>
<keyword evidence="4" id="KW-0121">Carboxypeptidase</keyword>
<dbReference type="PANTHER" id="PTHR11014">
    <property type="entry name" value="PEPTIDASE M20 FAMILY MEMBER"/>
    <property type="match status" value="1"/>
</dbReference>
<proteinExistence type="predicted"/>
<dbReference type="RefSeq" id="WP_101616256.1">
    <property type="nucleotide sequence ID" value="NZ_NMWU01000016.1"/>
</dbReference>
<dbReference type="AlphaFoldDB" id="A0A2N5JAB9"/>
<dbReference type="Gene3D" id="3.40.630.10">
    <property type="entry name" value="Zn peptidases"/>
    <property type="match status" value="1"/>
</dbReference>
<name>A0A2N5JAB9_9BIFI</name>
<dbReference type="GO" id="GO:0050118">
    <property type="term" value="F:N-acetyldiaminopimelate deacetylase activity"/>
    <property type="evidence" value="ECO:0007669"/>
    <property type="project" value="UniProtKB-ARBA"/>
</dbReference>
<keyword evidence="4" id="KW-0645">Protease</keyword>
<dbReference type="SUPFAM" id="SSF55031">
    <property type="entry name" value="Bacterial exopeptidase dimerisation domain"/>
    <property type="match status" value="1"/>
</dbReference>
<dbReference type="EMBL" id="NMWU01000016">
    <property type="protein sequence ID" value="PLS31166.1"/>
    <property type="molecule type" value="Genomic_DNA"/>
</dbReference>
<evidence type="ECO:0000259" key="3">
    <source>
        <dbReference type="Pfam" id="PF07687"/>
    </source>
</evidence>
<evidence type="ECO:0000313" key="5">
    <source>
        <dbReference type="Proteomes" id="UP000235050"/>
    </source>
</evidence>
<keyword evidence="2" id="KW-0464">Manganese</keyword>
<evidence type="ECO:0000313" key="4">
    <source>
        <dbReference type="EMBL" id="PLS31166.1"/>
    </source>
</evidence>
<feature type="domain" description="Peptidase M20 dimerisation" evidence="3">
    <location>
        <begin position="191"/>
        <end position="286"/>
    </location>
</feature>
<dbReference type="GO" id="GO:0004180">
    <property type="term" value="F:carboxypeptidase activity"/>
    <property type="evidence" value="ECO:0007669"/>
    <property type="project" value="UniProtKB-KW"/>
</dbReference>
<dbReference type="SUPFAM" id="SSF53187">
    <property type="entry name" value="Zn-dependent exopeptidases"/>
    <property type="match status" value="1"/>
</dbReference>
<dbReference type="GO" id="GO:0019877">
    <property type="term" value="P:diaminopimelate biosynthetic process"/>
    <property type="evidence" value="ECO:0007669"/>
    <property type="project" value="UniProtKB-ARBA"/>
</dbReference>
<dbReference type="GO" id="GO:0046872">
    <property type="term" value="F:metal ion binding"/>
    <property type="evidence" value="ECO:0007669"/>
    <property type="project" value="UniProtKB-KW"/>
</dbReference>
<dbReference type="Proteomes" id="UP000235050">
    <property type="component" value="Unassembled WGS sequence"/>
</dbReference>
<comment type="cofactor">
    <cofactor evidence="2">
        <name>Mn(2+)</name>
        <dbReference type="ChEBI" id="CHEBI:29035"/>
    </cofactor>
    <text evidence="2">The Mn(2+) ion enhances activity.</text>
</comment>
<protein>
    <submittedName>
        <fullName evidence="4">Metal-dependent amidase aminoacylase carboxypeptidase</fullName>
    </submittedName>
</protein>
<gene>
    <name evidence="4" type="ORF">Uis1B_1008</name>
</gene>
<dbReference type="PANTHER" id="PTHR11014:SF63">
    <property type="entry name" value="METALLOPEPTIDASE, PUTATIVE (AFU_ORTHOLOGUE AFUA_6G09600)-RELATED"/>
    <property type="match status" value="1"/>
</dbReference>
<reference evidence="4 5" key="1">
    <citation type="submission" date="2017-07" db="EMBL/GenBank/DDBJ databases">
        <title>Bifidobacterium novel species.</title>
        <authorList>
            <person name="Lugli G.A."/>
            <person name="Milani C."/>
            <person name="Duranti S."/>
            <person name="Mangifesta M."/>
        </authorList>
    </citation>
    <scope>NUCLEOTIDE SEQUENCE [LARGE SCALE GENOMIC DNA]</scope>
    <source>
        <strain evidence="5">Uis1B</strain>
    </source>
</reference>
<dbReference type="InterPro" id="IPR011650">
    <property type="entry name" value="Peptidase_M20_dimer"/>
</dbReference>